<name>A0ABY6JXJ2_9ARAC</name>
<organism evidence="1 2">
    <name type="scientific">Cordylochernes scorpioides</name>
    <dbReference type="NCBI Taxonomy" id="51811"/>
    <lineage>
        <taxon>Eukaryota</taxon>
        <taxon>Metazoa</taxon>
        <taxon>Ecdysozoa</taxon>
        <taxon>Arthropoda</taxon>
        <taxon>Chelicerata</taxon>
        <taxon>Arachnida</taxon>
        <taxon>Pseudoscorpiones</taxon>
        <taxon>Cheliferoidea</taxon>
        <taxon>Chernetidae</taxon>
        <taxon>Cordylochernes</taxon>
    </lineage>
</organism>
<evidence type="ECO:0000313" key="1">
    <source>
        <dbReference type="EMBL" id="UYV60766.1"/>
    </source>
</evidence>
<gene>
    <name evidence="1" type="ORF">LAZ67_1002201</name>
</gene>
<accession>A0ABY6JXJ2</accession>
<evidence type="ECO:0000313" key="2">
    <source>
        <dbReference type="Proteomes" id="UP001235939"/>
    </source>
</evidence>
<sequence length="163" mass="19167">MISDLRNLSTDDQQIYDPFIPGIIDTFLKSRMNVLKNEANNTFLSFFPQEIPKYFRPNFYNTQFVTNHGNFKSFLNRIKAVEDSSCFCGMEEQTSRHLLIDCPAFQDYRMKNELACTIDDLERSGRPRMQRTQAAIKAIRERIRRNPHCKQKILAKQINLAPR</sequence>
<reference evidence="1 2" key="1">
    <citation type="submission" date="2022-01" db="EMBL/GenBank/DDBJ databases">
        <title>A chromosomal length assembly of Cordylochernes scorpioides.</title>
        <authorList>
            <person name="Zeh D."/>
            <person name="Zeh J."/>
        </authorList>
    </citation>
    <scope>NUCLEOTIDE SEQUENCE [LARGE SCALE GENOMIC DNA]</scope>
    <source>
        <strain evidence="1">IN4F17</strain>
        <tissue evidence="1">Whole Body</tissue>
    </source>
</reference>
<dbReference type="Proteomes" id="UP001235939">
    <property type="component" value="Chromosome 01"/>
</dbReference>
<dbReference type="EMBL" id="CP092863">
    <property type="protein sequence ID" value="UYV60766.1"/>
    <property type="molecule type" value="Genomic_DNA"/>
</dbReference>
<proteinExistence type="predicted"/>
<evidence type="ECO:0008006" key="3">
    <source>
        <dbReference type="Google" id="ProtNLM"/>
    </source>
</evidence>
<keyword evidence="2" id="KW-1185">Reference proteome</keyword>
<protein>
    <recommendedName>
        <fullName evidence="3">Reverse transcriptase zinc-binding domain-containing protein</fullName>
    </recommendedName>
</protein>